<organism evidence="1 2">
    <name type="scientific">Actinomadura geliboluensis</name>
    <dbReference type="NCBI Taxonomy" id="882440"/>
    <lineage>
        <taxon>Bacteria</taxon>
        <taxon>Bacillati</taxon>
        <taxon>Actinomycetota</taxon>
        <taxon>Actinomycetes</taxon>
        <taxon>Streptosporangiales</taxon>
        <taxon>Thermomonosporaceae</taxon>
        <taxon>Actinomadura</taxon>
    </lineage>
</organism>
<gene>
    <name evidence="1" type="ORF">ETD96_43635</name>
</gene>
<evidence type="ECO:0000313" key="1">
    <source>
        <dbReference type="EMBL" id="TMR23052.1"/>
    </source>
</evidence>
<proteinExistence type="predicted"/>
<evidence type="ECO:0000313" key="2">
    <source>
        <dbReference type="Proteomes" id="UP000305238"/>
    </source>
</evidence>
<accession>A0A5S4FQT5</accession>
<sequence length="97" mass="10859">MGLYRRHEDHIAVRAWETRMAALLHLVADRLTDDQVRWGTEFLAHAEYGLAIESVADWLAEEDQPLAAAERAEVTALASELGTDVLARVERSLGHHS</sequence>
<reference evidence="1 2" key="1">
    <citation type="submission" date="2019-05" db="EMBL/GenBank/DDBJ databases">
        <title>Draft genome sequence of Actinomadura geliboluensis A8036.</title>
        <authorList>
            <person name="Saricaoglu S."/>
            <person name="Isik K."/>
        </authorList>
    </citation>
    <scope>NUCLEOTIDE SEQUENCE [LARGE SCALE GENOMIC DNA]</scope>
    <source>
        <strain evidence="1 2">A8036</strain>
    </source>
</reference>
<keyword evidence="2" id="KW-1185">Reference proteome</keyword>
<protein>
    <submittedName>
        <fullName evidence="1">MafI family immunity protein</fullName>
    </submittedName>
</protein>
<dbReference type="InterPro" id="IPR047880">
    <property type="entry name" value="MafI-like"/>
</dbReference>
<comment type="caution">
    <text evidence="1">The sequence shown here is derived from an EMBL/GenBank/DDBJ whole genome shotgun (WGS) entry which is preliminary data.</text>
</comment>
<dbReference type="NCBIfam" id="NF033691">
    <property type="entry name" value="immunity_MafI"/>
    <property type="match status" value="1"/>
</dbReference>
<dbReference type="Proteomes" id="UP000305238">
    <property type="component" value="Unassembled WGS sequence"/>
</dbReference>
<dbReference type="OrthoDB" id="9932788at2"/>
<dbReference type="EMBL" id="VCKZ01000701">
    <property type="protein sequence ID" value="TMR23052.1"/>
    <property type="molecule type" value="Genomic_DNA"/>
</dbReference>
<name>A0A5S4FQT5_9ACTN</name>
<dbReference type="AlphaFoldDB" id="A0A5S4FQT5"/>